<accession>A0AAD7TAM1</accession>
<evidence type="ECO:0000313" key="3">
    <source>
        <dbReference type="Proteomes" id="UP001221898"/>
    </source>
</evidence>
<dbReference type="EMBL" id="JAINUG010000004">
    <property type="protein sequence ID" value="KAJ8417451.1"/>
    <property type="molecule type" value="Genomic_DNA"/>
</dbReference>
<proteinExistence type="predicted"/>
<evidence type="ECO:0000256" key="1">
    <source>
        <dbReference type="SAM" id="MobiDB-lite"/>
    </source>
</evidence>
<sequence>MGRIPQSRERATGLTGTTSREDGVRSQSPVQTPPTDTPVPSKRKPPAISCAQLKNCTPRLVLRSWSLVNQTLLQGLDQHHGGLRDPHYRASPIAVFHRGVGYGI</sequence>
<evidence type="ECO:0000313" key="2">
    <source>
        <dbReference type="EMBL" id="KAJ8417451.1"/>
    </source>
</evidence>
<feature type="compositionally biased region" description="Basic and acidic residues" evidence="1">
    <location>
        <begin position="1"/>
        <end position="11"/>
    </location>
</feature>
<dbReference type="Proteomes" id="UP001221898">
    <property type="component" value="Unassembled WGS sequence"/>
</dbReference>
<feature type="region of interest" description="Disordered" evidence="1">
    <location>
        <begin position="1"/>
        <end position="46"/>
    </location>
</feature>
<reference evidence="2" key="1">
    <citation type="journal article" date="2023" name="Science">
        <title>Genome structures resolve the early diversification of teleost fishes.</title>
        <authorList>
            <person name="Parey E."/>
            <person name="Louis A."/>
            <person name="Montfort J."/>
            <person name="Bouchez O."/>
            <person name="Roques C."/>
            <person name="Iampietro C."/>
            <person name="Lluch J."/>
            <person name="Castinel A."/>
            <person name="Donnadieu C."/>
            <person name="Desvignes T."/>
            <person name="Floi Bucao C."/>
            <person name="Jouanno E."/>
            <person name="Wen M."/>
            <person name="Mejri S."/>
            <person name="Dirks R."/>
            <person name="Jansen H."/>
            <person name="Henkel C."/>
            <person name="Chen W.J."/>
            <person name="Zahm M."/>
            <person name="Cabau C."/>
            <person name="Klopp C."/>
            <person name="Thompson A.W."/>
            <person name="Robinson-Rechavi M."/>
            <person name="Braasch I."/>
            <person name="Lecointre G."/>
            <person name="Bobe J."/>
            <person name="Postlethwait J.H."/>
            <person name="Berthelot C."/>
            <person name="Roest Crollius H."/>
            <person name="Guiguen Y."/>
        </authorList>
    </citation>
    <scope>NUCLEOTIDE SEQUENCE</scope>
    <source>
        <strain evidence="2">NC1722</strain>
    </source>
</reference>
<protein>
    <submittedName>
        <fullName evidence="2">Uncharacterized protein</fullName>
    </submittedName>
</protein>
<gene>
    <name evidence="2" type="ORF">AAFF_G00286780</name>
</gene>
<keyword evidence="3" id="KW-1185">Reference proteome</keyword>
<name>A0AAD7TAM1_9TELE</name>
<comment type="caution">
    <text evidence="2">The sequence shown here is derived from an EMBL/GenBank/DDBJ whole genome shotgun (WGS) entry which is preliminary data.</text>
</comment>
<organism evidence="2 3">
    <name type="scientific">Aldrovandia affinis</name>
    <dbReference type="NCBI Taxonomy" id="143900"/>
    <lineage>
        <taxon>Eukaryota</taxon>
        <taxon>Metazoa</taxon>
        <taxon>Chordata</taxon>
        <taxon>Craniata</taxon>
        <taxon>Vertebrata</taxon>
        <taxon>Euteleostomi</taxon>
        <taxon>Actinopterygii</taxon>
        <taxon>Neopterygii</taxon>
        <taxon>Teleostei</taxon>
        <taxon>Notacanthiformes</taxon>
        <taxon>Halosauridae</taxon>
        <taxon>Aldrovandia</taxon>
    </lineage>
</organism>
<dbReference type="AlphaFoldDB" id="A0AAD7TAM1"/>